<protein>
    <recommendedName>
        <fullName evidence="4">Tyr recombinase domain-containing protein</fullName>
    </recommendedName>
</protein>
<comment type="caution">
    <text evidence="2">The sequence shown here is derived from an EMBL/GenBank/DDBJ whole genome shotgun (WGS) entry which is preliminary data.</text>
</comment>
<dbReference type="GO" id="GO:0006310">
    <property type="term" value="P:DNA recombination"/>
    <property type="evidence" value="ECO:0007669"/>
    <property type="project" value="UniProtKB-KW"/>
</dbReference>
<sequence length="258" mass="28365">MHVKSMHTDLDIPFSATESPILQHVIHGIKRFHREKDHKPKQPITLSVLKDILAQLKPETTPGHKVVYAACCVAFTGLLQCGEFTAKSVDKKFSLTFQLLQASVQFLPSFEATEQVILFLSASKTDPFHKGISICLTTAPRKLTCPVAALKSLFTESDGTAHNSAWPLFPSPDDPTKPITWSFFISTICKALSAAGYNPSLFAGHSFRCGGASTAAAAGCSDVSHQLYKLDQTRIATHTSVDQYTRRSKDVWNEQEQT</sequence>
<gene>
    <name evidence="2" type="ORF">EV420DRAFT_1651349</name>
</gene>
<dbReference type="SUPFAM" id="SSF56349">
    <property type="entry name" value="DNA breaking-rejoining enzymes"/>
    <property type="match status" value="1"/>
</dbReference>
<dbReference type="InterPro" id="IPR013762">
    <property type="entry name" value="Integrase-like_cat_sf"/>
</dbReference>
<dbReference type="PANTHER" id="PTHR34605">
    <property type="entry name" value="PHAGE_INTEGRASE DOMAIN-CONTAINING PROTEIN"/>
    <property type="match status" value="1"/>
</dbReference>
<evidence type="ECO:0000313" key="2">
    <source>
        <dbReference type="EMBL" id="KAK0438685.1"/>
    </source>
</evidence>
<dbReference type="PANTHER" id="PTHR34605:SF4">
    <property type="entry name" value="DNA ADENINE METHYLTRANSFERASE"/>
    <property type="match status" value="1"/>
</dbReference>
<evidence type="ECO:0000256" key="1">
    <source>
        <dbReference type="ARBA" id="ARBA00023172"/>
    </source>
</evidence>
<reference evidence="2" key="1">
    <citation type="submission" date="2023-06" db="EMBL/GenBank/DDBJ databases">
        <authorList>
            <consortium name="Lawrence Berkeley National Laboratory"/>
            <person name="Ahrendt S."/>
            <person name="Sahu N."/>
            <person name="Indic B."/>
            <person name="Wong-Bajracharya J."/>
            <person name="Merenyi Z."/>
            <person name="Ke H.-M."/>
            <person name="Monk M."/>
            <person name="Kocsube S."/>
            <person name="Drula E."/>
            <person name="Lipzen A."/>
            <person name="Balint B."/>
            <person name="Henrissat B."/>
            <person name="Andreopoulos B."/>
            <person name="Martin F.M."/>
            <person name="Harder C.B."/>
            <person name="Rigling D."/>
            <person name="Ford K.L."/>
            <person name="Foster G.D."/>
            <person name="Pangilinan J."/>
            <person name="Papanicolaou A."/>
            <person name="Barry K."/>
            <person name="LaButti K."/>
            <person name="Viragh M."/>
            <person name="Koriabine M."/>
            <person name="Yan M."/>
            <person name="Riley R."/>
            <person name="Champramary S."/>
            <person name="Plett K.L."/>
            <person name="Tsai I.J."/>
            <person name="Slot J."/>
            <person name="Sipos G."/>
            <person name="Plett J."/>
            <person name="Nagy L.G."/>
            <person name="Grigoriev I.V."/>
        </authorList>
    </citation>
    <scope>NUCLEOTIDE SEQUENCE</scope>
    <source>
        <strain evidence="2">CCBAS 213</strain>
    </source>
</reference>
<dbReference type="Proteomes" id="UP001175211">
    <property type="component" value="Unassembled WGS sequence"/>
</dbReference>
<dbReference type="EMBL" id="JAUEPS010000095">
    <property type="protein sequence ID" value="KAK0438685.1"/>
    <property type="molecule type" value="Genomic_DNA"/>
</dbReference>
<keyword evidence="1" id="KW-0233">DNA recombination</keyword>
<dbReference type="GO" id="GO:0003677">
    <property type="term" value="F:DNA binding"/>
    <property type="evidence" value="ECO:0007669"/>
    <property type="project" value="InterPro"/>
</dbReference>
<evidence type="ECO:0008006" key="4">
    <source>
        <dbReference type="Google" id="ProtNLM"/>
    </source>
</evidence>
<keyword evidence="3" id="KW-1185">Reference proteome</keyword>
<dbReference type="RefSeq" id="XP_060322994.1">
    <property type="nucleotide sequence ID" value="XM_060478539.1"/>
</dbReference>
<dbReference type="InterPro" id="IPR011010">
    <property type="entry name" value="DNA_brk_join_enz"/>
</dbReference>
<accession>A0AA39J9K4</accession>
<name>A0AA39J9K4_ARMTA</name>
<organism evidence="2 3">
    <name type="scientific">Armillaria tabescens</name>
    <name type="common">Ringless honey mushroom</name>
    <name type="synonym">Agaricus tabescens</name>
    <dbReference type="NCBI Taxonomy" id="1929756"/>
    <lineage>
        <taxon>Eukaryota</taxon>
        <taxon>Fungi</taxon>
        <taxon>Dikarya</taxon>
        <taxon>Basidiomycota</taxon>
        <taxon>Agaricomycotina</taxon>
        <taxon>Agaricomycetes</taxon>
        <taxon>Agaricomycetidae</taxon>
        <taxon>Agaricales</taxon>
        <taxon>Marasmiineae</taxon>
        <taxon>Physalacriaceae</taxon>
        <taxon>Desarmillaria</taxon>
    </lineage>
</organism>
<dbReference type="GO" id="GO:0015074">
    <property type="term" value="P:DNA integration"/>
    <property type="evidence" value="ECO:0007669"/>
    <property type="project" value="InterPro"/>
</dbReference>
<evidence type="ECO:0000313" key="3">
    <source>
        <dbReference type="Proteomes" id="UP001175211"/>
    </source>
</evidence>
<dbReference type="GeneID" id="85362087"/>
<dbReference type="Gene3D" id="1.10.443.10">
    <property type="entry name" value="Intergrase catalytic core"/>
    <property type="match status" value="1"/>
</dbReference>
<dbReference type="InterPro" id="IPR052925">
    <property type="entry name" value="Phage_Integrase-like_Recomb"/>
</dbReference>
<dbReference type="AlphaFoldDB" id="A0AA39J9K4"/>
<proteinExistence type="predicted"/>